<evidence type="ECO:0000259" key="9">
    <source>
        <dbReference type="Pfam" id="PF10502"/>
    </source>
</evidence>
<dbReference type="GO" id="GO:0009003">
    <property type="term" value="F:signal peptidase activity"/>
    <property type="evidence" value="ECO:0007669"/>
    <property type="project" value="UniProtKB-EC"/>
</dbReference>
<keyword evidence="7" id="KW-0472">Membrane</keyword>
<evidence type="ECO:0000256" key="7">
    <source>
        <dbReference type="RuleBase" id="RU362042"/>
    </source>
</evidence>
<dbReference type="PROSITE" id="PS00761">
    <property type="entry name" value="SPASE_I_3"/>
    <property type="match status" value="1"/>
</dbReference>
<dbReference type="CDD" id="cd06530">
    <property type="entry name" value="S26_SPase_I"/>
    <property type="match status" value="1"/>
</dbReference>
<evidence type="ECO:0000256" key="6">
    <source>
        <dbReference type="PIRSR" id="PIRSR600223-1"/>
    </source>
</evidence>
<evidence type="ECO:0000256" key="3">
    <source>
        <dbReference type="ARBA" id="ARBA00009370"/>
    </source>
</evidence>
<comment type="subcellular location">
    <subcellularLocation>
        <location evidence="2">Cell membrane</location>
        <topology evidence="2">Single-pass type II membrane protein</topology>
    </subcellularLocation>
    <subcellularLocation>
        <location evidence="7">Membrane</location>
        <topology evidence="7">Single-pass type II membrane protein</topology>
    </subcellularLocation>
</comment>
<dbReference type="InterPro" id="IPR000223">
    <property type="entry name" value="Pept_S26A_signal_pept_1"/>
</dbReference>
<dbReference type="EMBL" id="CP014352">
    <property type="protein sequence ID" value="AMS04768.1"/>
    <property type="molecule type" value="Genomic_DNA"/>
</dbReference>
<dbReference type="SUPFAM" id="SSF51306">
    <property type="entry name" value="LexA/Signal peptidase"/>
    <property type="match status" value="1"/>
</dbReference>
<dbReference type="PANTHER" id="PTHR43390">
    <property type="entry name" value="SIGNAL PEPTIDASE I"/>
    <property type="match status" value="1"/>
</dbReference>
<comment type="similarity">
    <text evidence="3 7">Belongs to the peptidase S26 family.</text>
</comment>
<dbReference type="GO" id="GO:0004252">
    <property type="term" value="F:serine-type endopeptidase activity"/>
    <property type="evidence" value="ECO:0007669"/>
    <property type="project" value="InterPro"/>
</dbReference>
<dbReference type="KEGG" id="aaci:ASQ49_11240"/>
<dbReference type="GO" id="GO:0006465">
    <property type="term" value="P:signal peptide processing"/>
    <property type="evidence" value="ECO:0007669"/>
    <property type="project" value="InterPro"/>
</dbReference>
<reference evidence="11 13" key="1">
    <citation type="journal article" date="2016" name="Plant Dis.">
        <title>Improved production of propionic acid using genome shuffling.</title>
        <authorList>
            <person name="Luna-Flores C.H."/>
            <person name="Palfreyman R.W."/>
            <person name="Kromer J.O."/>
            <person name="Nielsen L.K."/>
            <person name="Marcellin E."/>
        </authorList>
    </citation>
    <scope>NUCLEOTIDE SEQUENCE [LARGE SCALE GENOMIC DNA]</scope>
    <source>
        <strain evidence="11 13">F3E8</strain>
    </source>
</reference>
<dbReference type="AlphaFoldDB" id="A0AAC9AN81"/>
<evidence type="ECO:0000256" key="4">
    <source>
        <dbReference type="ARBA" id="ARBA00013208"/>
    </source>
</evidence>
<dbReference type="Pfam" id="PF10502">
    <property type="entry name" value="Peptidase_S26"/>
    <property type="match status" value="1"/>
</dbReference>
<keyword evidence="7" id="KW-0645">Protease</keyword>
<evidence type="ECO:0000256" key="5">
    <source>
        <dbReference type="ARBA" id="ARBA00022801"/>
    </source>
</evidence>
<dbReference type="InterPro" id="IPR036286">
    <property type="entry name" value="LexA/Signal_pep-like_sf"/>
</dbReference>
<evidence type="ECO:0000313" key="12">
    <source>
        <dbReference type="Proteomes" id="UP000075221"/>
    </source>
</evidence>
<comment type="catalytic activity">
    <reaction evidence="1 7">
        <text>Cleavage of hydrophobic, N-terminal signal or leader sequences from secreted and periplasmic proteins.</text>
        <dbReference type="EC" id="3.4.21.89"/>
    </reaction>
</comment>
<name>A0AAC9AN81_9ACTN</name>
<feature type="region of interest" description="Disordered" evidence="8">
    <location>
        <begin position="1"/>
        <end position="29"/>
    </location>
</feature>
<dbReference type="EMBL" id="CP015970">
    <property type="protein sequence ID" value="AOZ46258.1"/>
    <property type="molecule type" value="Genomic_DNA"/>
</dbReference>
<evidence type="ECO:0000313" key="13">
    <source>
        <dbReference type="Proteomes" id="UP000178666"/>
    </source>
</evidence>
<dbReference type="PANTHER" id="PTHR43390:SF1">
    <property type="entry name" value="CHLOROPLAST PROCESSING PEPTIDASE"/>
    <property type="match status" value="1"/>
</dbReference>
<evidence type="ECO:0000313" key="11">
    <source>
        <dbReference type="EMBL" id="AOZ46258.1"/>
    </source>
</evidence>
<reference evidence="10 12" key="2">
    <citation type="submission" date="2016-02" db="EMBL/GenBank/DDBJ databases">
        <title>Complete Genome Sequence of Propionibacterium acidipropionici ATCC 55737.</title>
        <authorList>
            <person name="Luna Flores C.H."/>
            <person name="Nielsen L.K."/>
            <person name="Marcellin E."/>
        </authorList>
    </citation>
    <scope>NUCLEOTIDE SEQUENCE [LARGE SCALE GENOMIC DNA]</scope>
    <source>
        <strain evidence="10 12">ATCC 55737</strain>
    </source>
</reference>
<gene>
    <name evidence="11" type="ORF">A8L58_05475</name>
    <name evidence="10" type="ORF">AXH35_04010</name>
</gene>
<dbReference type="InterPro" id="IPR019533">
    <property type="entry name" value="Peptidase_S26"/>
</dbReference>
<evidence type="ECO:0000256" key="8">
    <source>
        <dbReference type="SAM" id="MobiDB-lite"/>
    </source>
</evidence>
<evidence type="ECO:0000256" key="2">
    <source>
        <dbReference type="ARBA" id="ARBA00004401"/>
    </source>
</evidence>
<protein>
    <recommendedName>
        <fullName evidence="4 7">Signal peptidase I</fullName>
        <ecNumber evidence="4 7">3.4.21.89</ecNumber>
    </recommendedName>
</protein>
<keyword evidence="7" id="KW-1133">Transmembrane helix</keyword>
<feature type="domain" description="Peptidase S26" evidence="9">
    <location>
        <begin position="38"/>
        <end position="233"/>
    </location>
</feature>
<dbReference type="Proteomes" id="UP000178666">
    <property type="component" value="Chromosome"/>
</dbReference>
<dbReference type="GO" id="GO:0005886">
    <property type="term" value="C:plasma membrane"/>
    <property type="evidence" value="ECO:0007669"/>
    <property type="project" value="UniProtKB-SubCell"/>
</dbReference>
<dbReference type="Proteomes" id="UP000075221">
    <property type="component" value="Chromosome"/>
</dbReference>
<feature type="active site" evidence="6">
    <location>
        <position position="132"/>
    </location>
</feature>
<keyword evidence="5 7" id="KW-0378">Hydrolase</keyword>
<evidence type="ECO:0000256" key="1">
    <source>
        <dbReference type="ARBA" id="ARBA00000677"/>
    </source>
</evidence>
<accession>A0AAC9AN81</accession>
<dbReference type="NCBIfam" id="TIGR02227">
    <property type="entry name" value="sigpep_I_bact"/>
    <property type="match status" value="1"/>
</dbReference>
<keyword evidence="13" id="KW-1185">Reference proteome</keyword>
<dbReference type="Gene3D" id="2.10.109.10">
    <property type="entry name" value="Umud Fragment, subunit A"/>
    <property type="match status" value="1"/>
</dbReference>
<dbReference type="EC" id="3.4.21.89" evidence="4 7"/>
<feature type="active site" evidence="6">
    <location>
        <position position="68"/>
    </location>
</feature>
<dbReference type="PRINTS" id="PR00727">
    <property type="entry name" value="LEADERPTASE"/>
</dbReference>
<evidence type="ECO:0000313" key="10">
    <source>
        <dbReference type="EMBL" id="AMS04768.1"/>
    </source>
</evidence>
<keyword evidence="7" id="KW-0812">Transmembrane</keyword>
<dbReference type="InterPro" id="IPR019758">
    <property type="entry name" value="Pept_S26A_signal_pept_1_CS"/>
</dbReference>
<proteinExistence type="inferred from homology"/>
<feature type="transmembrane region" description="Helical" evidence="7">
    <location>
        <begin position="40"/>
        <end position="63"/>
    </location>
</feature>
<organism evidence="10 12">
    <name type="scientific">Acidipropionibacterium acidipropionici</name>
    <dbReference type="NCBI Taxonomy" id="1748"/>
    <lineage>
        <taxon>Bacteria</taxon>
        <taxon>Bacillati</taxon>
        <taxon>Actinomycetota</taxon>
        <taxon>Actinomycetes</taxon>
        <taxon>Propionibacteriales</taxon>
        <taxon>Propionibacteriaceae</taxon>
        <taxon>Acidipropionibacterium</taxon>
    </lineage>
</organism>
<feature type="compositionally biased region" description="Basic and acidic residues" evidence="8">
    <location>
        <begin position="9"/>
        <end position="25"/>
    </location>
</feature>
<sequence length="272" mass="29315">MRARQGRPVAHERRESGRPTDDRQEPVSGWQKFRSGVTELALIVVGALVISSVIRAFVGQLFVIPSGSMEQTLEIGDRVVAMKTADFKRGDIVVFKDSQHWLGAAPAERSAGGKFLEFVGLLPNTSSNYLIKRAIGMPGDTVACCDPKGRVTVNGKALDESAYLYRLDGQTVAPSSMSFKVVVPAGRIFVMGDHRNESGDSRYHLDDVATGEYRGSAAFIPVDDVVGPARAIFVPLSRFRVLHIPDTFSGVPQPSAAAPRKAQICTGDACSP</sequence>